<reference evidence="8 9" key="1">
    <citation type="journal article" date="2014" name="Nature">
        <title>The genomic substrate for adaptive radiation in African cichlid fish.</title>
        <authorList>
            <person name="Brawand D."/>
            <person name="Wagner C.E."/>
            <person name="Li Y.I."/>
            <person name="Malinsky M."/>
            <person name="Keller I."/>
            <person name="Fan S."/>
            <person name="Simakov O."/>
            <person name="Ng A.Y."/>
            <person name="Lim Z.W."/>
            <person name="Bezault E."/>
            <person name="Turner-Maier J."/>
            <person name="Johnson J."/>
            <person name="Alcazar R."/>
            <person name="Noh H.J."/>
            <person name="Russell P."/>
            <person name="Aken B."/>
            <person name="Alfoldi J."/>
            <person name="Amemiya C."/>
            <person name="Azzouzi N."/>
            <person name="Baroiller J.F."/>
            <person name="Barloy-Hubler F."/>
            <person name="Berlin A."/>
            <person name="Bloomquist R."/>
            <person name="Carleton K.L."/>
            <person name="Conte M.A."/>
            <person name="D'Cotta H."/>
            <person name="Eshel O."/>
            <person name="Gaffney L."/>
            <person name="Galibert F."/>
            <person name="Gante H.F."/>
            <person name="Gnerre S."/>
            <person name="Greuter L."/>
            <person name="Guyon R."/>
            <person name="Haddad N.S."/>
            <person name="Haerty W."/>
            <person name="Harris R.M."/>
            <person name="Hofmann H.A."/>
            <person name="Hourlier T."/>
            <person name="Hulata G."/>
            <person name="Jaffe D.B."/>
            <person name="Lara M."/>
            <person name="Lee A.P."/>
            <person name="MacCallum I."/>
            <person name="Mwaiko S."/>
            <person name="Nikaido M."/>
            <person name="Nishihara H."/>
            <person name="Ozouf-Costaz C."/>
            <person name="Penman D.J."/>
            <person name="Przybylski D."/>
            <person name="Rakotomanga M."/>
            <person name="Renn S.C.P."/>
            <person name="Ribeiro F.J."/>
            <person name="Ron M."/>
            <person name="Salzburger W."/>
            <person name="Sanchez-Pulido L."/>
            <person name="Santos M.E."/>
            <person name="Searle S."/>
            <person name="Sharpe T."/>
            <person name="Swofford R."/>
            <person name="Tan F.J."/>
            <person name="Williams L."/>
            <person name="Young S."/>
            <person name="Yin S."/>
            <person name="Okada N."/>
            <person name="Kocher T.D."/>
            <person name="Miska E.A."/>
            <person name="Lander E.S."/>
            <person name="Venkatesh B."/>
            <person name="Fernald R.D."/>
            <person name="Meyer A."/>
            <person name="Ponting C.P."/>
            <person name="Streelman J.T."/>
            <person name="Lindblad-Toh K."/>
            <person name="Seehausen O."/>
            <person name="Di Palma F."/>
        </authorList>
    </citation>
    <scope>NUCLEOTIDE SEQUENCE</scope>
</reference>
<evidence type="ECO:0000256" key="5">
    <source>
        <dbReference type="ARBA" id="ARBA00023180"/>
    </source>
</evidence>
<evidence type="ECO:0000256" key="6">
    <source>
        <dbReference type="ARBA" id="ARBA00023319"/>
    </source>
</evidence>
<dbReference type="GO" id="GO:0050863">
    <property type="term" value="P:regulation of T cell activation"/>
    <property type="evidence" value="ECO:0007669"/>
    <property type="project" value="UniProtKB-ARBA"/>
</dbReference>
<protein>
    <recommendedName>
        <fullName evidence="7">Ig-like domain-containing protein</fullName>
    </recommendedName>
</protein>
<keyword evidence="5" id="KW-0325">Glycoprotein</keyword>
<dbReference type="InterPro" id="IPR036179">
    <property type="entry name" value="Ig-like_dom_sf"/>
</dbReference>
<comment type="subcellular location">
    <subcellularLocation>
        <location evidence="1">Membrane</location>
    </subcellularLocation>
</comment>
<keyword evidence="4" id="KW-1015">Disulfide bond</keyword>
<reference evidence="8" key="3">
    <citation type="submission" date="2025-09" db="UniProtKB">
        <authorList>
            <consortium name="Ensembl"/>
        </authorList>
    </citation>
    <scope>IDENTIFICATION</scope>
</reference>
<dbReference type="Gene3D" id="2.60.40.10">
    <property type="entry name" value="Immunoglobulins"/>
    <property type="match status" value="1"/>
</dbReference>
<proteinExistence type="predicted"/>
<dbReference type="AlphaFoldDB" id="A0A3P9AT87"/>
<organism evidence="8 9">
    <name type="scientific">Maylandia zebra</name>
    <name type="common">zebra mbuna</name>
    <dbReference type="NCBI Taxonomy" id="106582"/>
    <lineage>
        <taxon>Eukaryota</taxon>
        <taxon>Metazoa</taxon>
        <taxon>Chordata</taxon>
        <taxon>Craniata</taxon>
        <taxon>Vertebrata</taxon>
        <taxon>Euteleostomi</taxon>
        <taxon>Actinopterygii</taxon>
        <taxon>Neopterygii</taxon>
        <taxon>Teleostei</taxon>
        <taxon>Neoteleostei</taxon>
        <taxon>Acanthomorphata</taxon>
        <taxon>Ovalentaria</taxon>
        <taxon>Cichlomorphae</taxon>
        <taxon>Cichliformes</taxon>
        <taxon>Cichlidae</taxon>
        <taxon>African cichlids</taxon>
        <taxon>Pseudocrenilabrinae</taxon>
        <taxon>Haplochromini</taxon>
        <taxon>Maylandia</taxon>
        <taxon>Maylandia zebra complex</taxon>
    </lineage>
</organism>
<dbReference type="InterPro" id="IPR007110">
    <property type="entry name" value="Ig-like_dom"/>
</dbReference>
<dbReference type="STRING" id="106582.ENSMZEP00005000899"/>
<evidence type="ECO:0000256" key="3">
    <source>
        <dbReference type="ARBA" id="ARBA00023136"/>
    </source>
</evidence>
<evidence type="ECO:0000256" key="1">
    <source>
        <dbReference type="ARBA" id="ARBA00004370"/>
    </source>
</evidence>
<dbReference type="InterPro" id="IPR003599">
    <property type="entry name" value="Ig_sub"/>
</dbReference>
<reference evidence="8" key="2">
    <citation type="submission" date="2025-08" db="UniProtKB">
        <authorList>
            <consortium name="Ensembl"/>
        </authorList>
    </citation>
    <scope>IDENTIFICATION</scope>
</reference>
<keyword evidence="2" id="KW-0732">Signal</keyword>
<accession>A0A3P9AT87</accession>
<dbReference type="PROSITE" id="PS50835">
    <property type="entry name" value="IG_LIKE"/>
    <property type="match status" value="1"/>
</dbReference>
<dbReference type="InterPro" id="IPR013106">
    <property type="entry name" value="Ig_V-set"/>
</dbReference>
<dbReference type="SUPFAM" id="SSF48726">
    <property type="entry name" value="Immunoglobulin"/>
    <property type="match status" value="1"/>
</dbReference>
<dbReference type="GO" id="GO:0016020">
    <property type="term" value="C:membrane"/>
    <property type="evidence" value="ECO:0007669"/>
    <property type="project" value="UniProtKB-SubCell"/>
</dbReference>
<evidence type="ECO:0000259" key="7">
    <source>
        <dbReference type="PROSITE" id="PS50835"/>
    </source>
</evidence>
<keyword evidence="9" id="KW-1185">Reference proteome</keyword>
<dbReference type="PANTHER" id="PTHR24100">
    <property type="entry name" value="BUTYROPHILIN"/>
    <property type="match status" value="1"/>
</dbReference>
<keyword evidence="3" id="KW-0472">Membrane</keyword>
<dbReference type="InterPro" id="IPR013783">
    <property type="entry name" value="Ig-like_fold"/>
</dbReference>
<dbReference type="GO" id="GO:1903037">
    <property type="term" value="P:regulation of leukocyte cell-cell adhesion"/>
    <property type="evidence" value="ECO:0007669"/>
    <property type="project" value="UniProtKB-ARBA"/>
</dbReference>
<dbReference type="Proteomes" id="UP000265160">
    <property type="component" value="LG3"/>
</dbReference>
<dbReference type="Ensembl" id="ENSMZET00005000977.1">
    <property type="protein sequence ID" value="ENSMZEP00005000899.1"/>
    <property type="gene ID" value="ENSMZEG00005000782.1"/>
</dbReference>
<name>A0A3P9AT87_9CICH</name>
<dbReference type="FunFam" id="2.60.40.10:FF:000142">
    <property type="entry name" value="V-set domain-containing T-cell activation inhibitor 1"/>
    <property type="match status" value="1"/>
</dbReference>
<sequence>IPTSYSSWLPSCSLVLQESDVIGSDEPVKANVGEDVILPCHLEPPFNVSTLTVEWRRNKTYVHVYRSMKHDPNQQNSHFINRTYLFCDEIGKGNISLLLRNVSKEDEGLYICYVPKLHSQVRKGNITLKVASPTNRLVGEVVRDKGMSLILLLKLRLTNLSNTMTTFNNLIPTVHTSRRSRCGKLMIECCFGSLWLKKNKET</sequence>
<evidence type="ECO:0000256" key="4">
    <source>
        <dbReference type="ARBA" id="ARBA00023157"/>
    </source>
</evidence>
<dbReference type="GeneTree" id="ENSGT01050000244843"/>
<evidence type="ECO:0000256" key="2">
    <source>
        <dbReference type="ARBA" id="ARBA00022729"/>
    </source>
</evidence>
<dbReference type="InterPro" id="IPR050504">
    <property type="entry name" value="IgSF_BTN/MOG"/>
</dbReference>
<feature type="domain" description="Ig-like" evidence="7">
    <location>
        <begin position="10"/>
        <end position="127"/>
    </location>
</feature>
<evidence type="ECO:0000313" key="8">
    <source>
        <dbReference type="Ensembl" id="ENSMZEP00005000899.1"/>
    </source>
</evidence>
<evidence type="ECO:0000313" key="9">
    <source>
        <dbReference type="Proteomes" id="UP000265160"/>
    </source>
</evidence>
<keyword evidence="6" id="KW-0393">Immunoglobulin domain</keyword>
<dbReference type="Pfam" id="PF07686">
    <property type="entry name" value="V-set"/>
    <property type="match status" value="1"/>
</dbReference>
<dbReference type="SMART" id="SM00409">
    <property type="entry name" value="IG"/>
    <property type="match status" value="1"/>
</dbReference>